<evidence type="ECO:0000313" key="2">
    <source>
        <dbReference type="Proteomes" id="UP001060085"/>
    </source>
</evidence>
<dbReference type="EMBL" id="CM044705">
    <property type="protein sequence ID" value="KAI5661454.1"/>
    <property type="molecule type" value="Genomic_DNA"/>
</dbReference>
<protein>
    <submittedName>
        <fullName evidence="1">Uncharacterized protein</fullName>
    </submittedName>
</protein>
<proteinExistence type="predicted"/>
<dbReference type="Proteomes" id="UP001060085">
    <property type="component" value="Linkage Group LG05"/>
</dbReference>
<comment type="caution">
    <text evidence="1">The sequence shown here is derived from an EMBL/GenBank/DDBJ whole genome shotgun (WGS) entry which is preliminary data.</text>
</comment>
<accession>A0ACC0AMQ9</accession>
<reference evidence="2" key="1">
    <citation type="journal article" date="2023" name="Nat. Plants">
        <title>Single-cell RNA sequencing provides a high-resolution roadmap for understanding the multicellular compartmentation of specialized metabolism.</title>
        <authorList>
            <person name="Sun S."/>
            <person name="Shen X."/>
            <person name="Li Y."/>
            <person name="Li Y."/>
            <person name="Wang S."/>
            <person name="Li R."/>
            <person name="Zhang H."/>
            <person name="Shen G."/>
            <person name="Guo B."/>
            <person name="Wei J."/>
            <person name="Xu J."/>
            <person name="St-Pierre B."/>
            <person name="Chen S."/>
            <person name="Sun C."/>
        </authorList>
    </citation>
    <scope>NUCLEOTIDE SEQUENCE [LARGE SCALE GENOMIC DNA]</scope>
</reference>
<evidence type="ECO:0000313" key="1">
    <source>
        <dbReference type="EMBL" id="KAI5661454.1"/>
    </source>
</evidence>
<sequence>MEGNGFPPGFRFHPTDSELLEYYLKRKIMGLNFDFQLISELDLYKFSPWDLPEKSHFQGTNQEWYFFCPRNRKFASGGRTNRSNEIGYWKVSGRDRVIYHGNRVLGMKKILVFYIGRTPIGERTDWIVHEYKLPDNQEILQENNSFVLCRFFHKGGLGRRTGEQVVSLSEENQTENLKKNDQCGPSDSTLLFDEEKGLIDSYFDSENWQLQTQNSTIVHAYNPQERDKIIGKSVENSVGLQIPRTEEIALFSNPNNTENVSFDPENFDPFFEEDGSWLNDLFDVIPEEFNGPGGVFDLGNNTNAEATPPSSGNKKEGKDKESVWDFVPAPPASAAELPAMKNRVTNEEESLRNSSKIHKKMKTKKASSSLSEANKFVFVYDLALWLVLLIVAANIGFFAYKIILS</sequence>
<keyword evidence="2" id="KW-1185">Reference proteome</keyword>
<organism evidence="1 2">
    <name type="scientific">Catharanthus roseus</name>
    <name type="common">Madagascar periwinkle</name>
    <name type="synonym">Vinca rosea</name>
    <dbReference type="NCBI Taxonomy" id="4058"/>
    <lineage>
        <taxon>Eukaryota</taxon>
        <taxon>Viridiplantae</taxon>
        <taxon>Streptophyta</taxon>
        <taxon>Embryophyta</taxon>
        <taxon>Tracheophyta</taxon>
        <taxon>Spermatophyta</taxon>
        <taxon>Magnoliopsida</taxon>
        <taxon>eudicotyledons</taxon>
        <taxon>Gunneridae</taxon>
        <taxon>Pentapetalae</taxon>
        <taxon>asterids</taxon>
        <taxon>lamiids</taxon>
        <taxon>Gentianales</taxon>
        <taxon>Apocynaceae</taxon>
        <taxon>Rauvolfioideae</taxon>
        <taxon>Vinceae</taxon>
        <taxon>Catharanthinae</taxon>
        <taxon>Catharanthus</taxon>
    </lineage>
</organism>
<gene>
    <name evidence="1" type="ORF">M9H77_20777</name>
</gene>
<name>A0ACC0AMQ9_CATRO</name>